<dbReference type="SMART" id="SM01008">
    <property type="entry name" value="Ald_Xan_dh_C"/>
    <property type="match status" value="1"/>
</dbReference>
<keyword evidence="13" id="KW-0073">Auxin biosynthesis</keyword>
<evidence type="ECO:0000256" key="18">
    <source>
        <dbReference type="PIRSR" id="PIRSR000127-3"/>
    </source>
</evidence>
<dbReference type="GO" id="GO:0051537">
    <property type="term" value="F:2 iron, 2 sulfur cluster binding"/>
    <property type="evidence" value="ECO:0007669"/>
    <property type="project" value="UniProtKB-KW"/>
</dbReference>
<dbReference type="Pfam" id="PF20256">
    <property type="entry name" value="MoCoBD_2"/>
    <property type="match status" value="1"/>
</dbReference>
<evidence type="ECO:0000256" key="8">
    <source>
        <dbReference type="ARBA" id="ARBA00022865"/>
    </source>
</evidence>
<dbReference type="GO" id="GO:0009688">
    <property type="term" value="P:abscisic acid biosynthetic process"/>
    <property type="evidence" value="ECO:0007669"/>
    <property type="project" value="UniProtKB-KW"/>
</dbReference>
<gene>
    <name evidence="21" type="ORF">VNO80_06028</name>
</gene>
<dbReference type="InterPro" id="IPR012675">
    <property type="entry name" value="Beta-grasp_dom_sf"/>
</dbReference>
<comment type="cofactor">
    <cofactor evidence="18">
        <name>[2Fe-2S] cluster</name>
        <dbReference type="ChEBI" id="CHEBI:190135"/>
    </cofactor>
    <text evidence="18">Binds 2 [2Fe-2S] clusters.</text>
</comment>
<feature type="binding site" evidence="18">
    <location>
        <position position="1122"/>
    </location>
    <ligand>
        <name>Mo-molybdopterin</name>
        <dbReference type="ChEBI" id="CHEBI:71302"/>
    </ligand>
    <ligandPart>
        <name>Mo</name>
        <dbReference type="ChEBI" id="CHEBI:28685"/>
    </ligandPart>
</feature>
<dbReference type="InterPro" id="IPR005107">
    <property type="entry name" value="CO_DH_flav_C"/>
</dbReference>
<dbReference type="SUPFAM" id="SSF56003">
    <property type="entry name" value="Molybdenum cofactor-binding domain"/>
    <property type="match status" value="1"/>
</dbReference>
<feature type="binding site" evidence="18">
    <location>
        <position position="47"/>
    </location>
    <ligand>
        <name>[2Fe-2S] cluster</name>
        <dbReference type="ChEBI" id="CHEBI:190135"/>
        <label>1</label>
    </ligand>
</feature>
<dbReference type="InterPro" id="IPR036884">
    <property type="entry name" value="2Fe-2S-bd_dom_sf"/>
</dbReference>
<dbReference type="Gene3D" id="3.30.43.10">
    <property type="entry name" value="Uridine Diphospho-n-acetylenolpyruvylglucosamine Reductase, domain 2"/>
    <property type="match status" value="1"/>
</dbReference>
<dbReference type="InterPro" id="IPR037165">
    <property type="entry name" value="AldOxase/xan_DH_Mopterin-bd_sf"/>
</dbReference>
<dbReference type="SUPFAM" id="SSF54292">
    <property type="entry name" value="2Fe-2S ferredoxin-like"/>
    <property type="match status" value="1"/>
</dbReference>
<dbReference type="Pfam" id="PF00111">
    <property type="entry name" value="Fer2"/>
    <property type="match status" value="1"/>
</dbReference>
<evidence type="ECO:0000256" key="12">
    <source>
        <dbReference type="ARBA" id="ARBA00023027"/>
    </source>
</evidence>
<dbReference type="Gene3D" id="3.90.1170.50">
    <property type="entry name" value="Aldehyde oxidase/xanthine dehydrogenase, a/b hammerhead"/>
    <property type="match status" value="1"/>
</dbReference>
<dbReference type="EMBL" id="JAYMYR010000003">
    <property type="protein sequence ID" value="KAK7372641.1"/>
    <property type="molecule type" value="Genomic_DNA"/>
</dbReference>
<evidence type="ECO:0000313" key="22">
    <source>
        <dbReference type="Proteomes" id="UP001374584"/>
    </source>
</evidence>
<protein>
    <recommendedName>
        <fullName evidence="15">indole-3-acetaldehyde oxidase</fullName>
        <ecNumber evidence="15">1.2.3.7</ecNumber>
    </recommendedName>
</protein>
<feature type="domain" description="FAD-binding PCMH-type" evidence="20">
    <location>
        <begin position="232"/>
        <end position="419"/>
    </location>
</feature>
<dbReference type="InterPro" id="IPR002346">
    <property type="entry name" value="Mopterin_DH_FAD-bd"/>
</dbReference>
<keyword evidence="22" id="KW-1185">Reference proteome</keyword>
<feature type="binding site" evidence="17">
    <location>
        <position position="437"/>
    </location>
    <ligand>
        <name>FAD</name>
        <dbReference type="ChEBI" id="CHEBI:57692"/>
    </ligand>
</feature>
<evidence type="ECO:0000256" key="10">
    <source>
        <dbReference type="ARBA" id="ARBA00023004"/>
    </source>
</evidence>
<dbReference type="InterPro" id="IPR036318">
    <property type="entry name" value="FAD-bd_PCMH-like_sf"/>
</dbReference>
<dbReference type="Pfam" id="PF01315">
    <property type="entry name" value="Ald_Xan_dh_C"/>
    <property type="match status" value="1"/>
</dbReference>
<evidence type="ECO:0000256" key="13">
    <source>
        <dbReference type="ARBA" id="ARBA00023070"/>
    </source>
</evidence>
<keyword evidence="7 17" id="KW-0274">FAD</keyword>
<evidence type="ECO:0000256" key="16">
    <source>
        <dbReference type="PIRSR" id="PIRSR000127-1"/>
    </source>
</evidence>
<comment type="cofactor">
    <cofactor evidence="1 17">
        <name>FAD</name>
        <dbReference type="ChEBI" id="CHEBI:57692"/>
    </cofactor>
</comment>
<feature type="binding site" evidence="18">
    <location>
        <position position="117"/>
    </location>
    <ligand>
        <name>[2Fe-2S] cluster</name>
        <dbReference type="ChEBI" id="CHEBI:190135"/>
        <label>2</label>
    </ligand>
</feature>
<evidence type="ECO:0000313" key="21">
    <source>
        <dbReference type="EMBL" id="KAK7372641.1"/>
    </source>
</evidence>
<dbReference type="Proteomes" id="UP001374584">
    <property type="component" value="Unassembled WGS sequence"/>
</dbReference>
<feature type="domain" description="2Fe-2S ferredoxin-type" evidence="19">
    <location>
        <begin position="8"/>
        <end position="95"/>
    </location>
</feature>
<dbReference type="PROSITE" id="PS00197">
    <property type="entry name" value="2FE2S_FER_1"/>
    <property type="match status" value="1"/>
</dbReference>
<evidence type="ECO:0000256" key="17">
    <source>
        <dbReference type="PIRSR" id="PIRSR000127-2"/>
    </source>
</evidence>
<dbReference type="InterPro" id="IPR001041">
    <property type="entry name" value="2Fe-2S_ferredoxin-type"/>
</dbReference>
<comment type="similarity">
    <text evidence="2">Belongs to the xanthine dehydrogenase family.</text>
</comment>
<evidence type="ECO:0000259" key="19">
    <source>
        <dbReference type="PROSITE" id="PS51085"/>
    </source>
</evidence>
<dbReference type="InterPro" id="IPR006058">
    <property type="entry name" value="2Fe2S_fd_BS"/>
</dbReference>
<dbReference type="Gene3D" id="3.10.20.30">
    <property type="match status" value="1"/>
</dbReference>
<dbReference type="Pfam" id="PF02738">
    <property type="entry name" value="MoCoBD_1"/>
    <property type="match status" value="1"/>
</dbReference>
<dbReference type="InterPro" id="IPR016169">
    <property type="entry name" value="FAD-bd_PCMH_sub2"/>
</dbReference>
<dbReference type="PROSITE" id="PS51387">
    <property type="entry name" value="FAD_PCMH"/>
    <property type="match status" value="1"/>
</dbReference>
<feature type="active site" description="Proton acceptor" evidence="16">
    <location>
        <position position="1298"/>
    </location>
</feature>
<dbReference type="GO" id="GO:0050302">
    <property type="term" value="F:indole-3-acetaldehyde oxidase activity"/>
    <property type="evidence" value="ECO:0007669"/>
    <property type="project" value="UniProtKB-EC"/>
</dbReference>
<dbReference type="InterPro" id="IPR036010">
    <property type="entry name" value="2Fe-2S_ferredoxin-like_sf"/>
</dbReference>
<evidence type="ECO:0000256" key="6">
    <source>
        <dbReference type="ARBA" id="ARBA00022723"/>
    </source>
</evidence>
<keyword evidence="9" id="KW-0560">Oxidoreductase</keyword>
<feature type="binding site" evidence="18">
    <location>
        <position position="835"/>
    </location>
    <ligand>
        <name>Mo-molybdopterin</name>
        <dbReference type="ChEBI" id="CHEBI:71302"/>
    </ligand>
    <ligandPart>
        <name>Mo</name>
        <dbReference type="ChEBI" id="CHEBI:28685"/>
    </ligandPart>
</feature>
<dbReference type="Gene3D" id="3.30.365.10">
    <property type="entry name" value="Aldehyde oxidase/xanthine dehydrogenase, molybdopterin binding domain"/>
    <property type="match status" value="4"/>
</dbReference>
<dbReference type="PANTHER" id="PTHR11908:SF132">
    <property type="entry name" value="ALDEHYDE OXIDASE 1-RELATED"/>
    <property type="match status" value="1"/>
</dbReference>
<feature type="binding site" evidence="18">
    <location>
        <position position="55"/>
    </location>
    <ligand>
        <name>[2Fe-2S] cluster</name>
        <dbReference type="ChEBI" id="CHEBI:190135"/>
        <label>1</label>
    </ligand>
</feature>
<dbReference type="Gene3D" id="1.10.150.120">
    <property type="entry name" value="[2Fe-2S]-binding domain"/>
    <property type="match status" value="1"/>
</dbReference>
<dbReference type="InterPro" id="IPR008274">
    <property type="entry name" value="AldOxase/xan_DH_MoCoBD1"/>
</dbReference>
<feature type="binding site" evidence="18">
    <location>
        <position position="804"/>
    </location>
    <ligand>
        <name>Mo-molybdopterin</name>
        <dbReference type="ChEBI" id="CHEBI:71302"/>
    </ligand>
    <ligandPart>
        <name>Mo</name>
        <dbReference type="ChEBI" id="CHEBI:28685"/>
    </ligandPart>
</feature>
<evidence type="ECO:0000256" key="9">
    <source>
        <dbReference type="ARBA" id="ARBA00023002"/>
    </source>
</evidence>
<feature type="binding site" evidence="18">
    <location>
        <position position="166"/>
    </location>
    <ligand>
        <name>[2Fe-2S] cluster</name>
        <dbReference type="ChEBI" id="CHEBI:190135"/>
        <label>2</label>
    </ligand>
</feature>
<evidence type="ECO:0000256" key="7">
    <source>
        <dbReference type="ARBA" id="ARBA00022827"/>
    </source>
</evidence>
<feature type="binding site" evidence="18">
    <location>
        <position position="52"/>
    </location>
    <ligand>
        <name>[2Fe-2S] cluster</name>
        <dbReference type="ChEBI" id="CHEBI:190135"/>
        <label>1</label>
    </ligand>
</feature>
<dbReference type="FunFam" id="3.30.365.10:FF:000001">
    <property type="entry name" value="Xanthine dehydrogenase oxidase"/>
    <property type="match status" value="1"/>
</dbReference>
<dbReference type="EC" id="1.2.3.7" evidence="15"/>
<evidence type="ECO:0000256" key="4">
    <source>
        <dbReference type="ARBA" id="ARBA00022630"/>
    </source>
</evidence>
<dbReference type="GO" id="GO:0005506">
    <property type="term" value="F:iron ion binding"/>
    <property type="evidence" value="ECO:0007669"/>
    <property type="project" value="InterPro"/>
</dbReference>
<comment type="cofactor">
    <cofactor evidence="14">
        <name>[2Fe-2S] cluster</name>
        <dbReference type="ChEBI" id="CHEBI:190135"/>
    </cofactor>
</comment>
<evidence type="ECO:0000256" key="5">
    <source>
        <dbReference type="ARBA" id="ARBA00022714"/>
    </source>
</evidence>
<dbReference type="FunFam" id="1.10.150.120:FF:000006">
    <property type="entry name" value="Aldehyde oxidase"/>
    <property type="match status" value="1"/>
</dbReference>
<dbReference type="GO" id="GO:0071949">
    <property type="term" value="F:FAD binding"/>
    <property type="evidence" value="ECO:0007669"/>
    <property type="project" value="InterPro"/>
</dbReference>
<dbReference type="Pfam" id="PF01799">
    <property type="entry name" value="Fer2_2"/>
    <property type="match status" value="1"/>
</dbReference>
<feature type="binding site" evidence="18">
    <location>
        <position position="77"/>
    </location>
    <ligand>
        <name>[2Fe-2S] cluster</name>
        <dbReference type="ChEBI" id="CHEBI:190135"/>
        <label>1</label>
    </ligand>
</feature>
<evidence type="ECO:0000256" key="1">
    <source>
        <dbReference type="ARBA" id="ARBA00001974"/>
    </source>
</evidence>
<dbReference type="SMART" id="SM01092">
    <property type="entry name" value="CO_deh_flav_C"/>
    <property type="match status" value="1"/>
</dbReference>
<dbReference type="InterPro" id="IPR000674">
    <property type="entry name" value="Ald_Oxase/Xan_DH_a/b"/>
</dbReference>
<dbReference type="GO" id="GO:0009851">
    <property type="term" value="P:auxin biosynthetic process"/>
    <property type="evidence" value="ECO:0007669"/>
    <property type="project" value="UniProtKB-KW"/>
</dbReference>
<dbReference type="InterPro" id="IPR002888">
    <property type="entry name" value="2Fe-2S-bd"/>
</dbReference>
<dbReference type="SUPFAM" id="SSF47741">
    <property type="entry name" value="CO dehydrogenase ISP C-domain like"/>
    <property type="match status" value="1"/>
</dbReference>
<feature type="binding site" evidence="17">
    <location>
        <begin position="353"/>
        <end position="357"/>
    </location>
    <ligand>
        <name>FAD</name>
        <dbReference type="ChEBI" id="CHEBI:57692"/>
    </ligand>
</feature>
<dbReference type="PANTHER" id="PTHR11908">
    <property type="entry name" value="XANTHINE DEHYDROGENASE"/>
    <property type="match status" value="1"/>
</dbReference>
<dbReference type="InterPro" id="IPR016166">
    <property type="entry name" value="FAD-bd_PCMH"/>
</dbReference>
<dbReference type="SUPFAM" id="SSF56176">
    <property type="entry name" value="FAD-binding/transporter-associated domain-like"/>
    <property type="match status" value="1"/>
</dbReference>
<sequence>MELQKTPTSLVFGVNGERFELSHVDPSTTLLHFLRSRTRFKSVKLGCGEGGCGACVVLISRYDPVLEQVEDFTASSCLTLLCSIHGCSITTSEGIGNSKEGFHPIHQRFAGFHATQCGFCTPGMCVSLFGTLVNAEKTDRADPPDGFSKVTVSEAEKAIAGNLCRCTGYRPIADVCKSFAADVDMEDLGFNSFWRKGENKDLKISRFPRCDRNQLKSRFPMFLKEIKHDLFLASEKHSWHRPTCLTELQSLLRLNNSNGARIKIVVSNTGMGYYKDKEGYDKYIDLRGISELSKIRKDRTGIEIGAAVTISKAIEALRKDIRSDLLSDYVMILEKIADHMSKVASGFIRNTASVGGNLVMAQRNNFPSDIAVILLAVDAKVHIMTGAQFEWLTLEEFLERSALGLESVLLSIKIPSLELNQSESSKPRGSFLFETYRASPRPLGNALPYLNAAFLVKVSPCKDSGGTVIDTCRLSFGAYGSKHAIRAKKVEELLAGKLLSSSALYDAVNLITATIVSQDDNAITAYRSSLAAGFIFQFFNPLIDSSERIGNGYLNGNNNHPFAEDFELKVSEKKVPHDKIPTLLTSGKQVLEACCEYHPVGEPIVKSGAALHASGEAVFVDDIPSPSNCLHGAYIYSAKPLARVRSIKLTPELQLDGVRDIISSKDIPNGGENIGSKTIFGIEPLFAEEKARCVGDRLAFVVADTQKVADMAANSAVVDYDTENLEPPILSVEDAVERSSFFEVPPFLDPKHVGDISKGMAEADHKILSAEMKLGSQYYFYMETQTALAVPDEDNCITVYSSSQCPESIHSTIARCLGIPENNVRVITRRVGGGFGGKAIKSIPVAATCALAAHKLQRPVRIYLNRKTDMIMAGGRHPIKITYSVGFRNDGKITALELQILVNAGIYVDVSAIMPHNIVFALKKYDWGALAFDVKVCRTNHPSRSAMRGPGEVQGSFIAEAILENVAATLSMDVDSVRSINLHTHKSLQSFYEKSSGEPYEYTLPSIWSKLAVSSNYDQRTKMVKEFNRINTWKKRGISRVPVVIQLTLRPTPGKVSIFSDGSVVVEVGGIELGQGLWTKVKQMAAYGLSAIQCEGTEGLFDKVRVVQSDSVSLIQGGFTAGSTTSESSCEAVRISCNILVERLKPLREKLQEKMGSINWDTLIIQANLQAVNLSASALYTPSNDSTSYLNYGAAVSEVEIDLLNGETRCLQTDIIYDCGQSLNPAVDLGQIEGAFVQGLGFFMLEEYETNLDGLVLQDSTWNYKIPTLDTIPMQFNIQILNSGHHQHRVLSSKASGEPPLLLAASIHCATRAAVKEARKQLLSWSNQDGEDSTFQLGVPATMPVVKELCGLHIVQTYLKWKMSNK</sequence>
<feature type="binding site" evidence="18">
    <location>
        <position position="120"/>
    </location>
    <ligand>
        <name>[2Fe-2S] cluster</name>
        <dbReference type="ChEBI" id="CHEBI:190135"/>
        <label>2</label>
    </ligand>
</feature>
<keyword evidence="3 18" id="KW-0500">Molybdenum</keyword>
<dbReference type="Gene3D" id="3.30.390.50">
    <property type="entry name" value="CO dehydrogenase flavoprotein, C-terminal domain"/>
    <property type="match status" value="1"/>
</dbReference>
<comment type="caution">
    <text evidence="21">The sequence shown here is derived from an EMBL/GenBank/DDBJ whole genome shotgun (WGS) entry which is preliminary data.</text>
</comment>
<feature type="binding site" evidence="18">
    <location>
        <position position="948"/>
    </location>
    <ligand>
        <name>Mo-molybdopterin</name>
        <dbReference type="ChEBI" id="CHEBI:71302"/>
    </ligand>
    <ligandPart>
        <name>Mo</name>
        <dbReference type="ChEBI" id="CHEBI:28685"/>
    </ligandPart>
</feature>
<proteinExistence type="inferred from homology"/>
<dbReference type="InterPro" id="IPR046867">
    <property type="entry name" value="AldOxase/xan_DH_MoCoBD2"/>
</dbReference>
<name>A0AAN9NHC0_PHACN</name>
<dbReference type="InterPro" id="IPR016208">
    <property type="entry name" value="Ald_Oxase/xanthine_DH-like"/>
</dbReference>
<keyword evidence="10 18" id="KW-0408">Iron</keyword>
<dbReference type="FunFam" id="3.10.20.30:FF:000012">
    <property type="entry name" value="Xanthine dehydrogenase/oxidase"/>
    <property type="match status" value="1"/>
</dbReference>
<keyword evidence="6 18" id="KW-0479">Metal-binding</keyword>
<dbReference type="SUPFAM" id="SSF55447">
    <property type="entry name" value="CO dehydrogenase flavoprotein C-terminal domain-like"/>
    <property type="match status" value="1"/>
</dbReference>
<keyword evidence="4" id="KW-0285">Flavoprotein</keyword>
<keyword evidence="8" id="KW-0937">Abscisic acid biosynthesis</keyword>
<keyword evidence="5 18" id="KW-0001">2Fe-2S</keyword>
<keyword evidence="11 18" id="KW-0411">Iron-sulfur</keyword>
<evidence type="ECO:0000259" key="20">
    <source>
        <dbReference type="PROSITE" id="PS51387"/>
    </source>
</evidence>
<evidence type="ECO:0000256" key="15">
    <source>
        <dbReference type="ARBA" id="ARBA00067017"/>
    </source>
</evidence>
<dbReference type="InterPro" id="IPR036856">
    <property type="entry name" value="Ald_Oxase/Xan_DH_a/b_sf"/>
</dbReference>
<dbReference type="InterPro" id="IPR016167">
    <property type="entry name" value="FAD-bd_PCMH_sub1"/>
</dbReference>
<feature type="binding site" evidence="18">
    <location>
        <position position="164"/>
    </location>
    <ligand>
        <name>[2Fe-2S] cluster</name>
        <dbReference type="ChEBI" id="CHEBI:190135"/>
        <label>2</label>
    </ligand>
</feature>
<reference evidence="21 22" key="1">
    <citation type="submission" date="2024-01" db="EMBL/GenBank/DDBJ databases">
        <title>The genomes of 5 underutilized Papilionoideae crops provide insights into root nodulation and disease resistanc.</title>
        <authorList>
            <person name="Jiang F."/>
        </authorList>
    </citation>
    <scope>NUCLEOTIDE SEQUENCE [LARGE SCALE GENOMIC DNA]</scope>
    <source>
        <strain evidence="21">JINMINGXINNONG_FW02</strain>
        <tissue evidence="21">Leaves</tissue>
    </source>
</reference>
<accession>A0AAN9NHC0</accession>
<dbReference type="InterPro" id="IPR036683">
    <property type="entry name" value="CO_DH_flav_C_dom_sf"/>
</dbReference>
<keyword evidence="12" id="KW-0520">NAD</keyword>
<evidence type="ECO:0000256" key="3">
    <source>
        <dbReference type="ARBA" id="ARBA00022505"/>
    </source>
</evidence>
<evidence type="ECO:0000256" key="14">
    <source>
        <dbReference type="ARBA" id="ARBA00034078"/>
    </source>
</evidence>
<dbReference type="PIRSF" id="PIRSF000127">
    <property type="entry name" value="Xanthine_DH"/>
    <property type="match status" value="1"/>
</dbReference>
<dbReference type="Pfam" id="PF00941">
    <property type="entry name" value="FAD_binding_5"/>
    <property type="match status" value="1"/>
</dbReference>
<feature type="binding site" evidence="17">
    <location>
        <position position="409"/>
    </location>
    <ligand>
        <name>FAD</name>
        <dbReference type="ChEBI" id="CHEBI:57692"/>
    </ligand>
</feature>
<dbReference type="Gene3D" id="3.30.465.10">
    <property type="match status" value="1"/>
</dbReference>
<evidence type="ECO:0000256" key="11">
    <source>
        <dbReference type="ARBA" id="ARBA00023014"/>
    </source>
</evidence>
<evidence type="ECO:0000256" key="2">
    <source>
        <dbReference type="ARBA" id="ARBA00006849"/>
    </source>
</evidence>
<organism evidence="21 22">
    <name type="scientific">Phaseolus coccineus</name>
    <name type="common">Scarlet runner bean</name>
    <name type="synonym">Phaseolus multiflorus</name>
    <dbReference type="NCBI Taxonomy" id="3886"/>
    <lineage>
        <taxon>Eukaryota</taxon>
        <taxon>Viridiplantae</taxon>
        <taxon>Streptophyta</taxon>
        <taxon>Embryophyta</taxon>
        <taxon>Tracheophyta</taxon>
        <taxon>Spermatophyta</taxon>
        <taxon>Magnoliopsida</taxon>
        <taxon>eudicotyledons</taxon>
        <taxon>Gunneridae</taxon>
        <taxon>Pentapetalae</taxon>
        <taxon>rosids</taxon>
        <taxon>fabids</taxon>
        <taxon>Fabales</taxon>
        <taxon>Fabaceae</taxon>
        <taxon>Papilionoideae</taxon>
        <taxon>50 kb inversion clade</taxon>
        <taxon>NPAAA clade</taxon>
        <taxon>indigoferoid/millettioid clade</taxon>
        <taxon>Phaseoleae</taxon>
        <taxon>Phaseolus</taxon>
    </lineage>
</organism>
<dbReference type="PROSITE" id="PS51085">
    <property type="entry name" value="2FE2S_FER_2"/>
    <property type="match status" value="1"/>
</dbReference>
<dbReference type="SUPFAM" id="SSF54665">
    <property type="entry name" value="CO dehydrogenase molybdoprotein N-domain-like"/>
    <property type="match status" value="1"/>
</dbReference>
<dbReference type="Pfam" id="PF03450">
    <property type="entry name" value="CO_deh_flav_C"/>
    <property type="match status" value="1"/>
</dbReference>
<comment type="cofactor">
    <cofactor evidence="18">
        <name>Mo-molybdopterin</name>
        <dbReference type="ChEBI" id="CHEBI:71302"/>
    </cofactor>
    <text evidence="18">Binds 1 Mo-molybdopterin (Mo-MPT) cofactor per subunit.</text>
</comment>